<sequence length="198" mass="20825">MRAVGPTSQLRQLRSCRQSRRLQRCQAEGGGAAPPAAGGSSCGGSERADAVAIEYRGRTVQAERGGTLRTAMLEAGVTPHNGRATLINCRGLGTCGTCAVEVQGPVDPQQWTAAERLRLHFPPHAPPGNQRLRLACQVACQGDVRVIKRSGFWGQGEAVLPDLPAADSSSSSGSSAASVAPLGQLEFVLDRRRQKNTS</sequence>
<dbReference type="PROSITE" id="PS51085">
    <property type="entry name" value="2FE2S_FER_2"/>
    <property type="match status" value="1"/>
</dbReference>
<dbReference type="Proteomes" id="UP000239899">
    <property type="component" value="Unassembled WGS sequence"/>
</dbReference>
<evidence type="ECO:0000256" key="1">
    <source>
        <dbReference type="ARBA" id="ARBA00022714"/>
    </source>
</evidence>
<dbReference type="Gene3D" id="3.10.20.30">
    <property type="match status" value="1"/>
</dbReference>
<accession>A0A2P6TD08</accession>
<dbReference type="SUPFAM" id="SSF54292">
    <property type="entry name" value="2Fe-2S ferredoxin-like"/>
    <property type="match status" value="1"/>
</dbReference>
<keyword evidence="1" id="KW-0479">Metal-binding</keyword>
<evidence type="ECO:0000313" key="4">
    <source>
        <dbReference type="EMBL" id="PRW20527.1"/>
    </source>
</evidence>
<comment type="caution">
    <text evidence="4">The sequence shown here is derived from an EMBL/GenBank/DDBJ whole genome shotgun (WGS) entry which is preliminary data.</text>
</comment>
<dbReference type="Pfam" id="PF00111">
    <property type="entry name" value="Fer2"/>
    <property type="match status" value="1"/>
</dbReference>
<proteinExistence type="predicted"/>
<dbReference type="STRING" id="3076.A0A2P6TD08"/>
<keyword evidence="2" id="KW-0411">Iron-sulfur</keyword>
<evidence type="ECO:0000259" key="3">
    <source>
        <dbReference type="PROSITE" id="PS51085"/>
    </source>
</evidence>
<dbReference type="InterPro" id="IPR012675">
    <property type="entry name" value="Beta-grasp_dom_sf"/>
</dbReference>
<keyword evidence="1" id="KW-0408">Iron</keyword>
<dbReference type="AlphaFoldDB" id="A0A2P6TD08"/>
<protein>
    <submittedName>
        <fullName evidence="4">(2Fe-2S)-binding</fullName>
    </submittedName>
</protein>
<evidence type="ECO:0000313" key="5">
    <source>
        <dbReference type="Proteomes" id="UP000239899"/>
    </source>
</evidence>
<organism evidence="4 5">
    <name type="scientific">Chlorella sorokiniana</name>
    <name type="common">Freshwater green alga</name>
    <dbReference type="NCBI Taxonomy" id="3076"/>
    <lineage>
        <taxon>Eukaryota</taxon>
        <taxon>Viridiplantae</taxon>
        <taxon>Chlorophyta</taxon>
        <taxon>core chlorophytes</taxon>
        <taxon>Trebouxiophyceae</taxon>
        <taxon>Chlorellales</taxon>
        <taxon>Chlorellaceae</taxon>
        <taxon>Chlorella clade</taxon>
        <taxon>Chlorella</taxon>
    </lineage>
</organism>
<dbReference type="OrthoDB" id="5987010at2759"/>
<keyword evidence="1" id="KW-0001">2Fe-2S</keyword>
<dbReference type="EMBL" id="LHPG02000023">
    <property type="protein sequence ID" value="PRW20527.1"/>
    <property type="molecule type" value="Genomic_DNA"/>
</dbReference>
<dbReference type="GO" id="GO:0051537">
    <property type="term" value="F:2 iron, 2 sulfur cluster binding"/>
    <property type="evidence" value="ECO:0007669"/>
    <property type="project" value="UniProtKB-KW"/>
</dbReference>
<dbReference type="InterPro" id="IPR001041">
    <property type="entry name" value="2Fe-2S_ferredoxin-type"/>
</dbReference>
<reference evidence="4 5" key="1">
    <citation type="journal article" date="2018" name="Plant J.">
        <title>Genome sequences of Chlorella sorokiniana UTEX 1602 and Micractinium conductrix SAG 241.80: implications to maltose excretion by a green alga.</title>
        <authorList>
            <person name="Arriola M.B."/>
            <person name="Velmurugan N."/>
            <person name="Zhang Y."/>
            <person name="Plunkett M.H."/>
            <person name="Hondzo H."/>
            <person name="Barney B.M."/>
        </authorList>
    </citation>
    <scope>NUCLEOTIDE SEQUENCE [LARGE SCALE GENOMIC DNA]</scope>
    <source>
        <strain evidence="5">UTEX 1602</strain>
    </source>
</reference>
<dbReference type="CDD" id="cd00207">
    <property type="entry name" value="fer2"/>
    <property type="match status" value="1"/>
</dbReference>
<name>A0A2P6TD08_CHLSO</name>
<gene>
    <name evidence="4" type="ORF">C2E21_8890</name>
</gene>
<dbReference type="InterPro" id="IPR036010">
    <property type="entry name" value="2Fe-2S_ferredoxin-like_sf"/>
</dbReference>
<feature type="domain" description="2Fe-2S ferredoxin-type" evidence="3">
    <location>
        <begin position="49"/>
        <end position="152"/>
    </location>
</feature>
<keyword evidence="5" id="KW-1185">Reference proteome</keyword>
<evidence type="ECO:0000256" key="2">
    <source>
        <dbReference type="ARBA" id="ARBA00023014"/>
    </source>
</evidence>